<reference evidence="1" key="1">
    <citation type="submission" date="2023-07" db="EMBL/GenBank/DDBJ databases">
        <title>Genomic Encyclopedia of Type Strains, Phase IV (KMG-IV): sequencing the most valuable type-strain genomes for metagenomic binning, comparative biology and taxonomic classification.</title>
        <authorList>
            <person name="Goeker M."/>
        </authorList>
    </citation>
    <scope>NUCLEOTIDE SEQUENCE</scope>
    <source>
        <strain evidence="1">DSM 21202</strain>
    </source>
</reference>
<dbReference type="AlphaFoldDB" id="A0AAE4AUF3"/>
<dbReference type="EMBL" id="JAUSUL010000005">
    <property type="protein sequence ID" value="MDQ0317368.1"/>
    <property type="molecule type" value="Genomic_DNA"/>
</dbReference>
<organism evidence="1 2">
    <name type="scientific">Amorphus orientalis</name>
    <dbReference type="NCBI Taxonomy" id="649198"/>
    <lineage>
        <taxon>Bacteria</taxon>
        <taxon>Pseudomonadati</taxon>
        <taxon>Pseudomonadota</taxon>
        <taxon>Alphaproteobacteria</taxon>
        <taxon>Hyphomicrobiales</taxon>
        <taxon>Amorphaceae</taxon>
        <taxon>Amorphus</taxon>
    </lineage>
</organism>
<evidence type="ECO:0000313" key="2">
    <source>
        <dbReference type="Proteomes" id="UP001229244"/>
    </source>
</evidence>
<comment type="caution">
    <text evidence="1">The sequence shown here is derived from an EMBL/GenBank/DDBJ whole genome shotgun (WGS) entry which is preliminary data.</text>
</comment>
<protein>
    <submittedName>
        <fullName evidence="1">Uncharacterized protein</fullName>
    </submittedName>
</protein>
<keyword evidence="2" id="KW-1185">Reference proteome</keyword>
<dbReference type="RefSeq" id="WP_306887285.1">
    <property type="nucleotide sequence ID" value="NZ_JAUSUL010000005.1"/>
</dbReference>
<proteinExistence type="predicted"/>
<accession>A0AAE4AUF3</accession>
<name>A0AAE4AUF3_9HYPH</name>
<evidence type="ECO:0000313" key="1">
    <source>
        <dbReference type="EMBL" id="MDQ0317368.1"/>
    </source>
</evidence>
<gene>
    <name evidence="1" type="ORF">J2S73_003852</name>
</gene>
<dbReference type="Proteomes" id="UP001229244">
    <property type="component" value="Unassembled WGS sequence"/>
</dbReference>
<sequence>MPIFLVSYTSPSHPPEAVDRQVRASARDACRIDASLWLLDADTAAEDILKALKQACDPGDRMFVVRISRDYASNLPENGLRWLLAPERRWSERAGSSHAFGSG</sequence>